<gene>
    <name evidence="2" type="ORF">PHY01_12440</name>
</gene>
<dbReference type="Pfam" id="PF13738">
    <property type="entry name" value="Pyr_redox_3"/>
    <property type="match status" value="1"/>
</dbReference>
<sequence length="352" mass="36894">MAGVRTDVVVIGAGQAGLSAASGLARAGADFVVLDGEDGPGGAWRHRWPTLRVDGAHRIHDLPGLPIAPADVTRPAAEVVPEYFAAYERESGLSVRRPVHVRGVYDDAPDLRVDTDRGTWTTRALINATGTWTRPFVPRHPGTFDGRQLHVAGYRGPAEFAGKRVVVVGGGTSAVQLLIEIATVAADTAWVTRRPPVFSEEAFDGRAAVARVEERVRAGLAPGSVVSVTGLLRTPAVRAAQEAGVLVRRPMFDRLVPTGVAWADGSEYAADVILWATGWRAALGHLAPLRLRGPGGGIAMDGTRVVADPRVHLVGYGPSASTIGANRAGRAAAREVLRSLPVTPAAAPCPST</sequence>
<evidence type="ECO:0000256" key="1">
    <source>
        <dbReference type="ARBA" id="ARBA00023002"/>
    </source>
</evidence>
<dbReference type="PANTHER" id="PTHR43539">
    <property type="entry name" value="FLAVIN-BINDING MONOOXYGENASE-LIKE PROTEIN (AFU_ORTHOLOGUE AFUA_4G09220)"/>
    <property type="match status" value="1"/>
</dbReference>
<dbReference type="Proteomes" id="UP000320338">
    <property type="component" value="Unassembled WGS sequence"/>
</dbReference>
<dbReference type="InterPro" id="IPR050982">
    <property type="entry name" value="Auxin_biosynth/cation_transpt"/>
</dbReference>
<dbReference type="GO" id="GO:0050660">
    <property type="term" value="F:flavin adenine dinucleotide binding"/>
    <property type="evidence" value="ECO:0007669"/>
    <property type="project" value="TreeGrafter"/>
</dbReference>
<comment type="caution">
    <text evidence="2">The sequence shown here is derived from an EMBL/GenBank/DDBJ whole genome shotgun (WGS) entry which is preliminary data.</text>
</comment>
<accession>A0A4Y3WL46</accession>
<dbReference type="PRINTS" id="PR00368">
    <property type="entry name" value="FADPNR"/>
</dbReference>
<dbReference type="PANTHER" id="PTHR43539:SF78">
    <property type="entry name" value="FLAVIN-CONTAINING MONOOXYGENASE"/>
    <property type="match status" value="1"/>
</dbReference>
<dbReference type="OrthoDB" id="178899at2"/>
<evidence type="ECO:0000313" key="3">
    <source>
        <dbReference type="Proteomes" id="UP000320338"/>
    </source>
</evidence>
<proteinExistence type="predicted"/>
<reference evidence="2 3" key="1">
    <citation type="submission" date="2019-06" db="EMBL/GenBank/DDBJ databases">
        <title>Whole genome shotgun sequence of Pseudonocardia hydrocarbonoxydans NBRC 14498.</title>
        <authorList>
            <person name="Hosoyama A."/>
            <person name="Uohara A."/>
            <person name="Ohji S."/>
            <person name="Ichikawa N."/>
        </authorList>
    </citation>
    <scope>NUCLEOTIDE SEQUENCE [LARGE SCALE GENOMIC DNA]</scope>
    <source>
        <strain evidence="2 3">NBRC 14498</strain>
    </source>
</reference>
<organism evidence="2 3">
    <name type="scientific">Pseudonocardia hydrocarbonoxydans</name>
    <dbReference type="NCBI Taxonomy" id="76726"/>
    <lineage>
        <taxon>Bacteria</taxon>
        <taxon>Bacillati</taxon>
        <taxon>Actinomycetota</taxon>
        <taxon>Actinomycetes</taxon>
        <taxon>Pseudonocardiales</taxon>
        <taxon>Pseudonocardiaceae</taxon>
        <taxon>Pseudonocardia</taxon>
    </lineage>
</organism>
<dbReference type="PRINTS" id="PR00469">
    <property type="entry name" value="PNDRDTASEII"/>
</dbReference>
<keyword evidence="3" id="KW-1185">Reference proteome</keyword>
<dbReference type="InterPro" id="IPR036188">
    <property type="entry name" value="FAD/NAD-bd_sf"/>
</dbReference>
<protein>
    <submittedName>
        <fullName evidence="2">Oxidoreductase</fullName>
    </submittedName>
</protein>
<dbReference type="EMBL" id="BJNG01000012">
    <property type="protein sequence ID" value="GEC18961.1"/>
    <property type="molecule type" value="Genomic_DNA"/>
</dbReference>
<dbReference type="AlphaFoldDB" id="A0A4Y3WL46"/>
<dbReference type="GO" id="GO:0004497">
    <property type="term" value="F:monooxygenase activity"/>
    <property type="evidence" value="ECO:0007669"/>
    <property type="project" value="TreeGrafter"/>
</dbReference>
<evidence type="ECO:0000313" key="2">
    <source>
        <dbReference type="EMBL" id="GEC18961.1"/>
    </source>
</evidence>
<keyword evidence="1" id="KW-0560">Oxidoreductase</keyword>
<dbReference type="SUPFAM" id="SSF51905">
    <property type="entry name" value="FAD/NAD(P)-binding domain"/>
    <property type="match status" value="1"/>
</dbReference>
<dbReference type="Gene3D" id="3.50.50.60">
    <property type="entry name" value="FAD/NAD(P)-binding domain"/>
    <property type="match status" value="1"/>
</dbReference>
<name>A0A4Y3WL46_9PSEU</name>